<organism evidence="3 4">
    <name type="scientific">Fusarium zealandicum</name>
    <dbReference type="NCBI Taxonomy" id="1053134"/>
    <lineage>
        <taxon>Eukaryota</taxon>
        <taxon>Fungi</taxon>
        <taxon>Dikarya</taxon>
        <taxon>Ascomycota</taxon>
        <taxon>Pezizomycotina</taxon>
        <taxon>Sordariomycetes</taxon>
        <taxon>Hypocreomycetidae</taxon>
        <taxon>Hypocreales</taxon>
        <taxon>Nectriaceae</taxon>
        <taxon>Fusarium</taxon>
        <taxon>Fusarium staphyleae species complex</taxon>
    </lineage>
</organism>
<name>A0A8H4XN59_9HYPO</name>
<dbReference type="SUPFAM" id="SSF51735">
    <property type="entry name" value="NAD(P)-binding Rossmann-fold domains"/>
    <property type="match status" value="1"/>
</dbReference>
<dbReference type="CDD" id="cd05233">
    <property type="entry name" value="SDR_c"/>
    <property type="match status" value="1"/>
</dbReference>
<proteinExistence type="inferred from homology"/>
<dbReference type="PRINTS" id="PR00081">
    <property type="entry name" value="GDHRDH"/>
</dbReference>
<dbReference type="Gene3D" id="3.40.50.720">
    <property type="entry name" value="NAD(P)-binding Rossmann-like Domain"/>
    <property type="match status" value="1"/>
</dbReference>
<reference evidence="3" key="1">
    <citation type="journal article" date="2020" name="BMC Genomics">
        <title>Correction to: Identification and distribution of gene clusters required for synthesis of sphingolipid metabolism inhibitors in diverse species of the filamentous fungus Fusarium.</title>
        <authorList>
            <person name="Kim H.S."/>
            <person name="Lohmar J.M."/>
            <person name="Busman M."/>
            <person name="Brown D.W."/>
            <person name="Naumann T.A."/>
            <person name="Divon H.H."/>
            <person name="Lysoe E."/>
            <person name="Uhlig S."/>
            <person name="Proctor R.H."/>
        </authorList>
    </citation>
    <scope>NUCLEOTIDE SEQUENCE</scope>
    <source>
        <strain evidence="3">NRRL 22465</strain>
    </source>
</reference>
<dbReference type="OrthoDB" id="417891at2759"/>
<accession>A0A8H4XN59</accession>
<evidence type="ECO:0000313" key="4">
    <source>
        <dbReference type="Proteomes" id="UP000635477"/>
    </source>
</evidence>
<protein>
    <recommendedName>
        <fullName evidence="5">Short-chain dehydrogenase</fullName>
    </recommendedName>
</protein>
<dbReference type="PROSITE" id="PS00061">
    <property type="entry name" value="ADH_SHORT"/>
    <property type="match status" value="1"/>
</dbReference>
<dbReference type="PANTHER" id="PTHR42760:SF124">
    <property type="entry name" value="SHORT-CHAIN DEHYDROGENASE_REDUCTASE"/>
    <property type="match status" value="1"/>
</dbReference>
<dbReference type="PANTHER" id="PTHR42760">
    <property type="entry name" value="SHORT-CHAIN DEHYDROGENASES/REDUCTASES FAMILY MEMBER"/>
    <property type="match status" value="1"/>
</dbReference>
<dbReference type="InterPro" id="IPR020904">
    <property type="entry name" value="Sc_DH/Rdtase_CS"/>
</dbReference>
<dbReference type="Pfam" id="PF13561">
    <property type="entry name" value="adh_short_C2"/>
    <property type="match status" value="1"/>
</dbReference>
<sequence length="257" mass="27403">MATTASLLRLSGKVCIVTGASSGLGRSIALGYAREGAIVVCADLQQQARADVNGEGSFSTDDIIRSSGGKSIFVQTDVSKAPAVEAMVQKAVAEFGRIDVIHDTPEESWDLTIAVNLKSVFLTCKYTIAQMLQQEKLGDEDRGWIINLSSIFGIVASQRMPSYAASKGGVSNLTRQVALDYASEGIHCNAICPGYTETAIFADTMRFADREEIRSRHPLHGTGQPQDVVGAAIFLASPEARWITGVSLPVDGGYTAR</sequence>
<dbReference type="EMBL" id="JABEYC010000168">
    <property type="protein sequence ID" value="KAF4981437.1"/>
    <property type="molecule type" value="Genomic_DNA"/>
</dbReference>
<dbReference type="InterPro" id="IPR002347">
    <property type="entry name" value="SDR_fam"/>
</dbReference>
<gene>
    <name evidence="3" type="ORF">FZEAL_2749</name>
</gene>
<dbReference type="InterPro" id="IPR036291">
    <property type="entry name" value="NAD(P)-bd_dom_sf"/>
</dbReference>
<evidence type="ECO:0000256" key="1">
    <source>
        <dbReference type="ARBA" id="ARBA00006484"/>
    </source>
</evidence>
<dbReference type="AlphaFoldDB" id="A0A8H4XN59"/>
<comment type="similarity">
    <text evidence="1">Belongs to the short-chain dehydrogenases/reductases (SDR) family.</text>
</comment>
<dbReference type="PRINTS" id="PR00080">
    <property type="entry name" value="SDRFAMILY"/>
</dbReference>
<evidence type="ECO:0000313" key="3">
    <source>
        <dbReference type="EMBL" id="KAF4981437.1"/>
    </source>
</evidence>
<dbReference type="FunFam" id="3.40.50.720:FF:000084">
    <property type="entry name" value="Short-chain dehydrogenase reductase"/>
    <property type="match status" value="1"/>
</dbReference>
<comment type="caution">
    <text evidence="3">The sequence shown here is derived from an EMBL/GenBank/DDBJ whole genome shotgun (WGS) entry which is preliminary data.</text>
</comment>
<dbReference type="Proteomes" id="UP000635477">
    <property type="component" value="Unassembled WGS sequence"/>
</dbReference>
<evidence type="ECO:0000256" key="2">
    <source>
        <dbReference type="ARBA" id="ARBA00022857"/>
    </source>
</evidence>
<keyword evidence="4" id="KW-1185">Reference proteome</keyword>
<keyword evidence="2" id="KW-0521">NADP</keyword>
<dbReference type="GO" id="GO:0016616">
    <property type="term" value="F:oxidoreductase activity, acting on the CH-OH group of donors, NAD or NADP as acceptor"/>
    <property type="evidence" value="ECO:0007669"/>
    <property type="project" value="TreeGrafter"/>
</dbReference>
<evidence type="ECO:0008006" key="5">
    <source>
        <dbReference type="Google" id="ProtNLM"/>
    </source>
</evidence>
<reference evidence="3" key="2">
    <citation type="submission" date="2020-05" db="EMBL/GenBank/DDBJ databases">
        <authorList>
            <person name="Kim H.-S."/>
            <person name="Proctor R.H."/>
            <person name="Brown D.W."/>
        </authorList>
    </citation>
    <scope>NUCLEOTIDE SEQUENCE</scope>
    <source>
        <strain evidence="3">NRRL 22465</strain>
    </source>
</reference>